<keyword evidence="9" id="KW-1185">Reference proteome</keyword>
<keyword evidence="3 6" id="KW-1140">T=1 icosahedral capsid protein</keyword>
<protein>
    <recommendedName>
        <fullName evidence="6">Capsid protein</fullName>
    </recommendedName>
</protein>
<keyword evidence="4 6" id="KW-0167">Capsid protein</keyword>
<proteinExistence type="inferred from homology"/>
<evidence type="ECO:0000256" key="6">
    <source>
        <dbReference type="RuleBase" id="RU361230"/>
    </source>
</evidence>
<evidence type="ECO:0000256" key="1">
    <source>
        <dbReference type="ARBA" id="ARBA00004328"/>
    </source>
</evidence>
<dbReference type="Pfam" id="PF02956">
    <property type="entry name" value="TT_ORF1"/>
    <property type="match status" value="1"/>
</dbReference>
<evidence type="ECO:0000256" key="3">
    <source>
        <dbReference type="ARBA" id="ARBA00022431"/>
    </source>
</evidence>
<evidence type="ECO:0000313" key="8">
    <source>
        <dbReference type="EMBL" id="BBE36932.1"/>
    </source>
</evidence>
<name>A0A348BSP5_9VIRU</name>
<sequence length="569" mass="67745">MAYYNYRRWPRRRKRRRYWHYRRRNRKWFPLRRFRRRKWVRKYRRRFSKRKRKATFWNPKETAKCIITGYTLGLMTKTGQIPFRCWQTFIDESTHTSRLILQGGGNSSRIFGLFFLWEEYKLFHNCWSKTNDGFDLARYFGTRWYLQPDRNYDYIFWWDPEWKNYTWEHFLRAHPSNLFCYKQKVFVRSQIWGRNNRTKKVFIPPPANLLNTWQFMPDWMNIPLFSWGVSLIEWNMPWNKSGYETPSFKIHVKDVTDGNYGPPDEDIIYLPTYDPGENNYIDCLLMQSDVQNPTSGSGWKKVTWANNLPYWMSMYGQNQTLDFGVWSQKEIMGIEKGGKGCTCWLRIFWPKYQVTNVQNGTHPSQGYRMLMFSSKCRVTNNYVKVIGGSGPYVPAPTTGDGCQIALLYKSYWQWGGTVWSNQEVINPSYFGPQATVKNPAKIRRGLLQPHDLQGGLITNQAWERLTAPKSPDEERSNLPFETATKSIVEETSSEESETPTGTDESDEEEDIEETVRALRKQLGRHKQRQRRFERLFYRLKPKRTQSSLLKREGMLPSPPKGGPPSHFQP</sequence>
<dbReference type="Proteomes" id="UP000682391">
    <property type="component" value="Segment"/>
</dbReference>
<evidence type="ECO:0000256" key="2">
    <source>
        <dbReference type="ARBA" id="ARBA00006131"/>
    </source>
</evidence>
<dbReference type="EMBL" id="LC387540">
    <property type="protein sequence ID" value="BBE36932.1"/>
    <property type="molecule type" value="Genomic_DNA"/>
</dbReference>
<reference evidence="8" key="1">
    <citation type="journal article" date="2018" name="Virus Res.">
        <title>Identification and whole genome characterization of novel anelloviruses in masked palm civets (Paguma larvata): Segregation into four distinct clades.</title>
        <authorList>
            <person name="Nishizawa T."/>
            <person name="Sugimoto Y."/>
            <person name="Takeda T."/>
            <person name="Kodera Y."/>
            <person name="Hatano Y."/>
            <person name="Takahashi M."/>
            <person name="Okamoto H."/>
        </authorList>
    </citation>
    <scope>NUCLEOTIDE SEQUENCE</scope>
    <source>
        <strain evidence="8">Pl-TTV5-2</strain>
    </source>
</reference>
<evidence type="ECO:0000256" key="7">
    <source>
        <dbReference type="SAM" id="MobiDB-lite"/>
    </source>
</evidence>
<dbReference type="InterPro" id="IPR004219">
    <property type="entry name" value="TTvirus_Unk"/>
</dbReference>
<comment type="subcellular location">
    <subcellularLocation>
        <location evidence="1 6">Virion</location>
    </subcellularLocation>
</comment>
<dbReference type="RefSeq" id="YP_010797470.1">
    <property type="nucleotide sequence ID" value="NC_076175.1"/>
</dbReference>
<keyword evidence="5 6" id="KW-0946">Virion</keyword>
<accession>A0A348BSP5</accession>
<comment type="function">
    <text evidence="6">Self-assembles to form an icosahedral capsid.</text>
</comment>
<evidence type="ECO:0000256" key="5">
    <source>
        <dbReference type="ARBA" id="ARBA00022844"/>
    </source>
</evidence>
<comment type="similarity">
    <text evidence="2 6">Belongs to the anelloviridae capsid protein family.</text>
</comment>
<evidence type="ECO:0000313" key="9">
    <source>
        <dbReference type="Proteomes" id="UP000682391"/>
    </source>
</evidence>
<dbReference type="KEGG" id="vg:80535255"/>
<dbReference type="GO" id="GO:0039615">
    <property type="term" value="C:T=1 icosahedral viral capsid"/>
    <property type="evidence" value="ECO:0007669"/>
    <property type="project" value="UniProtKB-UniRule"/>
</dbReference>
<organism evidence="8">
    <name type="scientific">Paguma larvata torque teno virus</name>
    <dbReference type="NCBI Taxonomy" id="2219036"/>
    <lineage>
        <taxon>Viruses</taxon>
        <taxon>Monodnaviria</taxon>
        <taxon>Shotokuvirae</taxon>
        <taxon>Commensaviricota</taxon>
        <taxon>Cardeaviricetes</taxon>
        <taxon>Sanitavirales</taxon>
        <taxon>Anelloviridae</taxon>
        <taxon>Etatorquevirus</taxon>
        <taxon>Etatorquevirus viver3</taxon>
    </lineage>
</organism>
<feature type="compositionally biased region" description="Basic residues" evidence="7">
    <location>
        <begin position="517"/>
        <end position="529"/>
    </location>
</feature>
<feature type="region of interest" description="Disordered" evidence="7">
    <location>
        <begin position="467"/>
        <end position="569"/>
    </location>
</feature>
<dbReference type="GeneID" id="80535255"/>
<evidence type="ECO:0000256" key="4">
    <source>
        <dbReference type="ARBA" id="ARBA00022561"/>
    </source>
</evidence>
<feature type="compositionally biased region" description="Acidic residues" evidence="7">
    <location>
        <begin position="491"/>
        <end position="512"/>
    </location>
</feature>